<dbReference type="PROSITE" id="PS00811">
    <property type="entry name" value="OLEOSINS"/>
    <property type="match status" value="1"/>
</dbReference>
<evidence type="ECO:0000256" key="9">
    <source>
        <dbReference type="SAM" id="Phobius"/>
    </source>
</evidence>
<evidence type="ECO:0000256" key="7">
    <source>
        <dbReference type="RuleBase" id="RU000540"/>
    </source>
</evidence>
<keyword evidence="5 9" id="KW-1133">Transmembrane helix</keyword>
<evidence type="ECO:0000256" key="8">
    <source>
        <dbReference type="SAM" id="MobiDB-lite"/>
    </source>
</evidence>
<comment type="function">
    <text evidence="1">May have a structural role to stabilize the lipid body during desiccation of the seed by preventing coalescence of the oil. Probably interacts with both lipid and phospholipid moieties of lipid bodies. May also provide recognition signals for specific lipase anchorage in lipolysis during seedling growth.</text>
</comment>
<comment type="caution">
    <text evidence="10">The sequence shown here is derived from an EMBL/GenBank/DDBJ whole genome shotgun (WGS) entry which is preliminary data.</text>
</comment>
<accession>A0A8X7Q481</accession>
<keyword evidence="3 7" id="KW-0551">Lipid droplet</keyword>
<evidence type="ECO:0000256" key="2">
    <source>
        <dbReference type="ARBA" id="ARBA00010858"/>
    </source>
</evidence>
<evidence type="ECO:0000256" key="4">
    <source>
        <dbReference type="ARBA" id="ARBA00022692"/>
    </source>
</evidence>
<dbReference type="EMBL" id="JAAMPC010000014">
    <property type="protein sequence ID" value="KAG2263225.1"/>
    <property type="molecule type" value="Genomic_DNA"/>
</dbReference>
<dbReference type="GO" id="GO:0009791">
    <property type="term" value="P:post-embryonic development"/>
    <property type="evidence" value="ECO:0007669"/>
    <property type="project" value="UniProtKB-ARBA"/>
</dbReference>
<feature type="transmembrane region" description="Helical" evidence="9">
    <location>
        <begin position="66"/>
        <end position="95"/>
    </location>
</feature>
<keyword evidence="6 9" id="KW-0472">Membrane</keyword>
<dbReference type="GO" id="GO:0016020">
    <property type="term" value="C:membrane"/>
    <property type="evidence" value="ECO:0007669"/>
    <property type="project" value="UniProtKB-SubCell"/>
</dbReference>
<dbReference type="OrthoDB" id="690239at2759"/>
<evidence type="ECO:0000256" key="6">
    <source>
        <dbReference type="ARBA" id="ARBA00023136"/>
    </source>
</evidence>
<gene>
    <name evidence="10" type="ORF">Bca52824_070304</name>
</gene>
<organism evidence="10 11">
    <name type="scientific">Brassica carinata</name>
    <name type="common">Ethiopian mustard</name>
    <name type="synonym">Abyssinian cabbage</name>
    <dbReference type="NCBI Taxonomy" id="52824"/>
    <lineage>
        <taxon>Eukaryota</taxon>
        <taxon>Viridiplantae</taxon>
        <taxon>Streptophyta</taxon>
        <taxon>Embryophyta</taxon>
        <taxon>Tracheophyta</taxon>
        <taxon>Spermatophyta</taxon>
        <taxon>Magnoliopsida</taxon>
        <taxon>eudicotyledons</taxon>
        <taxon>Gunneridae</taxon>
        <taxon>Pentapetalae</taxon>
        <taxon>rosids</taxon>
        <taxon>malvids</taxon>
        <taxon>Brassicales</taxon>
        <taxon>Brassicaceae</taxon>
        <taxon>Brassiceae</taxon>
        <taxon>Brassica</taxon>
    </lineage>
</organism>
<dbReference type="GO" id="GO:0005576">
    <property type="term" value="C:extracellular region"/>
    <property type="evidence" value="ECO:0007669"/>
    <property type="project" value="TreeGrafter"/>
</dbReference>
<evidence type="ECO:0000313" key="10">
    <source>
        <dbReference type="EMBL" id="KAG2263225.1"/>
    </source>
</evidence>
<comment type="similarity">
    <text evidence="2 7">Belongs to the oleosin family.</text>
</comment>
<name>A0A8X7Q481_BRACI</name>
<dbReference type="GO" id="GO:0019915">
    <property type="term" value="P:lipid storage"/>
    <property type="evidence" value="ECO:0007669"/>
    <property type="project" value="TreeGrafter"/>
</dbReference>
<feature type="compositionally biased region" description="Basic and acidic residues" evidence="8">
    <location>
        <begin position="175"/>
        <end position="194"/>
    </location>
</feature>
<protein>
    <recommendedName>
        <fullName evidence="7">Oleosin</fullName>
    </recommendedName>
</protein>
<sequence length="200" mass="22035">MTDTARTHHDITARDQYGMMGRDRDRDQYGLIGRDRDQYGMIGRDQYSMSGQNYSKSRQIAKATTAVTAGGSLLVLSSLTLVGTVIALVVATPLLVIFSPILVPALITVALLITGFLSSGGFGIAAITVFSWIYKYATGEHPQGSDKLDSARMKLGSKAQDMKDRAHYYGQQHTGGEHDRDRDRDHRTDRDRTRGANHTT</sequence>
<dbReference type="PANTHER" id="PTHR33203">
    <property type="entry name" value="OLEOSIN"/>
    <property type="match status" value="1"/>
</dbReference>
<evidence type="ECO:0000256" key="1">
    <source>
        <dbReference type="ARBA" id="ARBA00002582"/>
    </source>
</evidence>
<feature type="region of interest" description="Disordered" evidence="8">
    <location>
        <begin position="166"/>
        <end position="200"/>
    </location>
</feature>
<reference evidence="10 11" key="1">
    <citation type="submission" date="2020-02" db="EMBL/GenBank/DDBJ databases">
        <authorList>
            <person name="Ma Q."/>
            <person name="Huang Y."/>
            <person name="Song X."/>
            <person name="Pei D."/>
        </authorList>
    </citation>
    <scope>NUCLEOTIDE SEQUENCE [LARGE SCALE GENOMIC DNA]</scope>
    <source>
        <strain evidence="10">Sxm20200214</strain>
        <tissue evidence="10">Leaf</tissue>
    </source>
</reference>
<dbReference type="PANTHER" id="PTHR33203:SF25">
    <property type="entry name" value="OLEOSIN 18.5 KDA"/>
    <property type="match status" value="1"/>
</dbReference>
<dbReference type="GO" id="GO:0012511">
    <property type="term" value="C:monolayer-surrounded lipid storage body"/>
    <property type="evidence" value="ECO:0007669"/>
    <property type="project" value="InterPro"/>
</dbReference>
<proteinExistence type="inferred from homology"/>
<dbReference type="Proteomes" id="UP000886595">
    <property type="component" value="Unassembled WGS sequence"/>
</dbReference>
<evidence type="ECO:0000256" key="5">
    <source>
        <dbReference type="ARBA" id="ARBA00022989"/>
    </source>
</evidence>
<feature type="transmembrane region" description="Helical" evidence="9">
    <location>
        <begin position="101"/>
        <end position="134"/>
    </location>
</feature>
<dbReference type="Pfam" id="PF01277">
    <property type="entry name" value="Oleosin"/>
    <property type="match status" value="1"/>
</dbReference>
<evidence type="ECO:0000256" key="3">
    <source>
        <dbReference type="ARBA" id="ARBA00022677"/>
    </source>
</evidence>
<keyword evidence="11" id="KW-1185">Reference proteome</keyword>
<keyword evidence="4 9" id="KW-0812">Transmembrane</keyword>
<dbReference type="AlphaFoldDB" id="A0A8X7Q481"/>
<dbReference type="GO" id="GO:0048608">
    <property type="term" value="P:reproductive structure development"/>
    <property type="evidence" value="ECO:0007669"/>
    <property type="project" value="UniProtKB-ARBA"/>
</dbReference>
<comment type="subcellular location">
    <subcellularLocation>
        <location evidence="7">Lipid droplet</location>
    </subcellularLocation>
    <subcellularLocation>
        <location evidence="7">Membrane</location>
        <topology evidence="7">Multi-pass membrane protein</topology>
    </subcellularLocation>
</comment>
<evidence type="ECO:0000313" key="11">
    <source>
        <dbReference type="Proteomes" id="UP000886595"/>
    </source>
</evidence>
<dbReference type="InterPro" id="IPR000136">
    <property type="entry name" value="Oleosin"/>
</dbReference>